<dbReference type="Pfam" id="PF01501">
    <property type="entry name" value="Glyco_transf_8"/>
    <property type="match status" value="1"/>
</dbReference>
<dbReference type="InterPro" id="IPR050587">
    <property type="entry name" value="GNT1/Glycosyltrans_8"/>
</dbReference>
<evidence type="ECO:0000256" key="2">
    <source>
        <dbReference type="ARBA" id="ARBA00023211"/>
    </source>
</evidence>
<keyword evidence="1" id="KW-0328">Glycosyltransferase</keyword>
<dbReference type="PANTHER" id="PTHR11183">
    <property type="entry name" value="GLYCOGENIN SUBFAMILY MEMBER"/>
    <property type="match status" value="1"/>
</dbReference>
<comment type="similarity">
    <text evidence="3">Belongs to the glycosyltransferase 8 family.</text>
</comment>
<keyword evidence="2" id="KW-0464">Manganese</keyword>
<reference evidence="4 5" key="1">
    <citation type="journal article" date="2021" name="Nat. Plants">
        <title>The Taxus genome provides insights into paclitaxel biosynthesis.</title>
        <authorList>
            <person name="Xiong X."/>
            <person name="Gou J."/>
            <person name="Liao Q."/>
            <person name="Li Y."/>
            <person name="Zhou Q."/>
            <person name="Bi G."/>
            <person name="Li C."/>
            <person name="Du R."/>
            <person name="Wang X."/>
            <person name="Sun T."/>
            <person name="Guo L."/>
            <person name="Liang H."/>
            <person name="Lu P."/>
            <person name="Wu Y."/>
            <person name="Zhang Z."/>
            <person name="Ro D.K."/>
            <person name="Shang Y."/>
            <person name="Huang S."/>
            <person name="Yan J."/>
        </authorList>
    </citation>
    <scope>NUCLEOTIDE SEQUENCE [LARGE SCALE GENOMIC DNA]</scope>
    <source>
        <strain evidence="4">Ta-2019</strain>
    </source>
</reference>
<gene>
    <name evidence="4" type="ORF">KI387_016417</name>
</gene>
<proteinExistence type="inferred from homology"/>
<dbReference type="Proteomes" id="UP000824469">
    <property type="component" value="Unassembled WGS sequence"/>
</dbReference>
<dbReference type="EC" id="2.4.1.-" evidence="3"/>
<evidence type="ECO:0000256" key="1">
    <source>
        <dbReference type="ARBA" id="ARBA00022676"/>
    </source>
</evidence>
<evidence type="ECO:0000256" key="3">
    <source>
        <dbReference type="RuleBase" id="RU362027"/>
    </source>
</evidence>
<dbReference type="InterPro" id="IPR002495">
    <property type="entry name" value="Glyco_trans_8"/>
</dbReference>
<protein>
    <recommendedName>
        <fullName evidence="3">Hexosyltransferase</fullName>
        <ecNumber evidence="3">2.4.1.-</ecNumber>
    </recommendedName>
</protein>
<dbReference type="SUPFAM" id="SSF53448">
    <property type="entry name" value="Nucleotide-diphospho-sugar transferases"/>
    <property type="match status" value="1"/>
</dbReference>
<dbReference type="EMBL" id="JAHRHJ020000003">
    <property type="protein sequence ID" value="KAH9321778.1"/>
    <property type="molecule type" value="Genomic_DNA"/>
</dbReference>
<dbReference type="InterPro" id="IPR029044">
    <property type="entry name" value="Nucleotide-diphossugar_trans"/>
</dbReference>
<evidence type="ECO:0000313" key="4">
    <source>
        <dbReference type="EMBL" id="KAH9321778.1"/>
    </source>
</evidence>
<dbReference type="AlphaFoldDB" id="A0AA38GHP2"/>
<comment type="caution">
    <text evidence="4">The sequence shown here is derived from an EMBL/GenBank/DDBJ whole genome shotgun (WGS) entry which is preliminary data.</text>
</comment>
<dbReference type="GO" id="GO:0016757">
    <property type="term" value="F:glycosyltransferase activity"/>
    <property type="evidence" value="ECO:0007669"/>
    <property type="project" value="UniProtKB-KW"/>
</dbReference>
<sequence length="242" mass="28043">MVYMDADIQVFDNIDNLFHMSDGYLYAVMDCFCEKTWSHTPQYNIGYCQQCPDKVCWPAEMEKQRPALYFNAGMFAFEPSKLTFDSMMETLMSTAPTPVAEQKMYIPIPLVYNLVLAMLWRHPENVDVERVKVAHYCAAVSVFFASACQIVYCCVVNKILQTDVKGSKPWKFTGKEPNMQREDIQKLVKKWWEIYNDDSMDFRSNETRAETESRSELQHITDKALRGVMYRPVHVLPAPPAA</sequence>
<evidence type="ECO:0000313" key="5">
    <source>
        <dbReference type="Proteomes" id="UP000824469"/>
    </source>
</evidence>
<accession>A0AA38GHP2</accession>
<organism evidence="4 5">
    <name type="scientific">Taxus chinensis</name>
    <name type="common">Chinese yew</name>
    <name type="synonym">Taxus wallichiana var. chinensis</name>
    <dbReference type="NCBI Taxonomy" id="29808"/>
    <lineage>
        <taxon>Eukaryota</taxon>
        <taxon>Viridiplantae</taxon>
        <taxon>Streptophyta</taxon>
        <taxon>Embryophyta</taxon>
        <taxon>Tracheophyta</taxon>
        <taxon>Spermatophyta</taxon>
        <taxon>Pinopsida</taxon>
        <taxon>Pinidae</taxon>
        <taxon>Conifers II</taxon>
        <taxon>Cupressales</taxon>
        <taxon>Taxaceae</taxon>
        <taxon>Taxus</taxon>
    </lineage>
</organism>
<keyword evidence="1" id="KW-0808">Transferase</keyword>
<keyword evidence="5" id="KW-1185">Reference proteome</keyword>
<dbReference type="Gene3D" id="3.90.550.10">
    <property type="entry name" value="Spore Coat Polysaccharide Biosynthesis Protein SpsA, Chain A"/>
    <property type="match status" value="1"/>
</dbReference>
<name>A0AA38GHP2_TAXCH</name>